<dbReference type="PANTHER" id="PTHR35400:SF3">
    <property type="entry name" value="SLL1072 PROTEIN"/>
    <property type="match status" value="1"/>
</dbReference>
<dbReference type="AlphaFoldDB" id="A0A7X6R2F6"/>
<dbReference type="Pfam" id="PF05685">
    <property type="entry name" value="Uma2"/>
    <property type="match status" value="1"/>
</dbReference>
<dbReference type="InterPro" id="IPR012296">
    <property type="entry name" value="Nuclease_put_TT1808"/>
</dbReference>
<dbReference type="Gene3D" id="3.90.1570.10">
    <property type="entry name" value="tt1808, chain A"/>
    <property type="match status" value="1"/>
</dbReference>
<name>A0A7X6R2F6_9NOCA</name>
<accession>A0A7X6R2F6</accession>
<reference evidence="2 3" key="1">
    <citation type="submission" date="2020-04" db="EMBL/GenBank/DDBJ databases">
        <title>MicrobeNet Type strains.</title>
        <authorList>
            <person name="Nicholson A.C."/>
        </authorList>
    </citation>
    <scope>NUCLEOTIDE SEQUENCE [LARGE SCALE GENOMIC DNA]</scope>
    <source>
        <strain evidence="2 3">DSM 44956</strain>
    </source>
</reference>
<evidence type="ECO:0000313" key="3">
    <source>
        <dbReference type="Proteomes" id="UP000540698"/>
    </source>
</evidence>
<dbReference type="InterPro" id="IPR008538">
    <property type="entry name" value="Uma2"/>
</dbReference>
<comment type="caution">
    <text evidence="2">The sequence shown here is derived from an EMBL/GenBank/DDBJ whole genome shotgun (WGS) entry which is preliminary data.</text>
</comment>
<evidence type="ECO:0000313" key="2">
    <source>
        <dbReference type="EMBL" id="NKY26273.1"/>
    </source>
</evidence>
<keyword evidence="3" id="KW-1185">Reference proteome</keyword>
<proteinExistence type="predicted"/>
<organism evidence="2 3">
    <name type="scientific">Nocardia gamkensis</name>
    <dbReference type="NCBI Taxonomy" id="352869"/>
    <lineage>
        <taxon>Bacteria</taxon>
        <taxon>Bacillati</taxon>
        <taxon>Actinomycetota</taxon>
        <taxon>Actinomycetes</taxon>
        <taxon>Mycobacteriales</taxon>
        <taxon>Nocardiaceae</taxon>
        <taxon>Nocardia</taxon>
    </lineage>
</organism>
<protein>
    <recommendedName>
        <fullName evidence="1">Putative restriction endonuclease domain-containing protein</fullName>
    </recommendedName>
</protein>
<dbReference type="EMBL" id="JAAXOS010000004">
    <property type="protein sequence ID" value="NKY26273.1"/>
    <property type="molecule type" value="Genomic_DNA"/>
</dbReference>
<sequence length="125" mass="13945">MVGQLPRVGVEVTNATLPTGESLPDPDCWALRSGAEPVDVIGAELSVWAASDVVLVVEVSDETVVQDLNRKADLYSRAGYPTYWVVTKDVIYEHTEPTPQGYRTRTRYRPGERIPVRYADLLGRR</sequence>
<dbReference type="Proteomes" id="UP000540698">
    <property type="component" value="Unassembled WGS sequence"/>
</dbReference>
<dbReference type="PANTHER" id="PTHR35400">
    <property type="entry name" value="SLR1083 PROTEIN"/>
    <property type="match status" value="1"/>
</dbReference>
<evidence type="ECO:0000259" key="1">
    <source>
        <dbReference type="Pfam" id="PF05685"/>
    </source>
</evidence>
<feature type="domain" description="Putative restriction endonuclease" evidence="1">
    <location>
        <begin position="13"/>
        <end position="114"/>
    </location>
</feature>
<gene>
    <name evidence="2" type="ORF">HGB38_08585</name>
</gene>